<name>A0ABU6CCG6_9ACTN</name>
<evidence type="ECO:0000313" key="2">
    <source>
        <dbReference type="Proteomes" id="UP001352223"/>
    </source>
</evidence>
<dbReference type="Pfam" id="PF05973">
    <property type="entry name" value="Gp49"/>
    <property type="match status" value="1"/>
</dbReference>
<organism evidence="1 2">
    <name type="scientific">Streptomyces kunmingensis</name>
    <dbReference type="NCBI Taxonomy" id="68225"/>
    <lineage>
        <taxon>Bacteria</taxon>
        <taxon>Bacillati</taxon>
        <taxon>Actinomycetota</taxon>
        <taxon>Actinomycetes</taxon>
        <taxon>Kitasatosporales</taxon>
        <taxon>Streptomycetaceae</taxon>
        <taxon>Streptomyces</taxon>
    </lineage>
</organism>
<sequence length="125" mass="14455">MSEQRPWIIEIEPEVRDWLSLLSHTQCAFVERVADRLLPDPLAASGPYAKSLGGNLRELRFHLGDIAVRIPYWLAPDRRIVLLTVFRKTRMNEHGEVERARVVQKLRESEHDAATHEFDRSGEDA</sequence>
<dbReference type="EMBL" id="JAOZYB010000146">
    <property type="protein sequence ID" value="MEB3962408.1"/>
    <property type="molecule type" value="Genomic_DNA"/>
</dbReference>
<reference evidence="1 2" key="1">
    <citation type="submission" date="2022-10" db="EMBL/GenBank/DDBJ databases">
        <authorList>
            <person name="Xie J."/>
            <person name="Shen N."/>
        </authorList>
    </citation>
    <scope>NUCLEOTIDE SEQUENCE [LARGE SCALE GENOMIC DNA]</scope>
    <source>
        <strain evidence="1 2">DSM 41681</strain>
    </source>
</reference>
<protein>
    <submittedName>
        <fullName evidence="1">Type II toxin-antitoxin system RelE/ParE family toxin</fullName>
    </submittedName>
</protein>
<dbReference type="InterPro" id="IPR009241">
    <property type="entry name" value="HigB-like"/>
</dbReference>
<proteinExistence type="predicted"/>
<dbReference type="Proteomes" id="UP001352223">
    <property type="component" value="Unassembled WGS sequence"/>
</dbReference>
<evidence type="ECO:0000313" key="1">
    <source>
        <dbReference type="EMBL" id="MEB3962408.1"/>
    </source>
</evidence>
<comment type="caution">
    <text evidence="1">The sequence shown here is derived from an EMBL/GenBank/DDBJ whole genome shotgun (WGS) entry which is preliminary data.</text>
</comment>
<gene>
    <name evidence="1" type="ORF">OKJ48_19435</name>
</gene>
<dbReference type="RefSeq" id="WP_324769925.1">
    <property type="nucleotide sequence ID" value="NZ_BAAATS010000030.1"/>
</dbReference>
<keyword evidence="2" id="KW-1185">Reference proteome</keyword>
<accession>A0ABU6CCG6</accession>